<sequence length="70" mass="6908">MEEAEAVCDGLEDALRAHGLTLPSLCVDAGPAHALASVAPPLVDLGWCDVETARALTAALAPGAASGAAR</sequence>
<accession>A0A7W3T827</accession>
<name>A0A7W3T827_9ACTN</name>
<dbReference type="EMBL" id="VKHS01001000">
    <property type="protein sequence ID" value="MBB0232543.1"/>
    <property type="molecule type" value="Genomic_DNA"/>
</dbReference>
<reference evidence="2" key="1">
    <citation type="submission" date="2019-10" db="EMBL/GenBank/DDBJ databases">
        <title>Streptomyces sp. nov., a novel actinobacterium isolated from alkaline environment.</title>
        <authorList>
            <person name="Golinska P."/>
        </authorList>
    </citation>
    <scope>NUCLEOTIDE SEQUENCE [LARGE SCALE GENOMIC DNA]</scope>
    <source>
        <strain evidence="2">DSM 42108</strain>
    </source>
</reference>
<protein>
    <submittedName>
        <fullName evidence="1">Uncharacterized protein</fullName>
    </submittedName>
</protein>
<keyword evidence="2" id="KW-1185">Reference proteome</keyword>
<comment type="caution">
    <text evidence="1">The sequence shown here is derived from an EMBL/GenBank/DDBJ whole genome shotgun (WGS) entry which is preliminary data.</text>
</comment>
<dbReference type="AlphaFoldDB" id="A0A7W3T827"/>
<gene>
    <name evidence="1" type="ORF">FOE67_24430</name>
</gene>
<dbReference type="Proteomes" id="UP000530234">
    <property type="component" value="Unassembled WGS sequence"/>
</dbReference>
<proteinExistence type="predicted"/>
<organism evidence="1 2">
    <name type="scientific">Streptomyces calidiresistens</name>
    <dbReference type="NCBI Taxonomy" id="1485586"/>
    <lineage>
        <taxon>Bacteria</taxon>
        <taxon>Bacillati</taxon>
        <taxon>Actinomycetota</taxon>
        <taxon>Actinomycetes</taxon>
        <taxon>Kitasatosporales</taxon>
        <taxon>Streptomycetaceae</taxon>
        <taxon>Streptomyces</taxon>
    </lineage>
</organism>
<evidence type="ECO:0000313" key="2">
    <source>
        <dbReference type="Proteomes" id="UP000530234"/>
    </source>
</evidence>
<evidence type="ECO:0000313" key="1">
    <source>
        <dbReference type="EMBL" id="MBB0232543.1"/>
    </source>
</evidence>